<protein>
    <submittedName>
        <fullName evidence="1">Uncharacterized protein</fullName>
    </submittedName>
</protein>
<evidence type="ECO:0000313" key="2">
    <source>
        <dbReference type="Proteomes" id="UP000216885"/>
    </source>
</evidence>
<dbReference type="AlphaFoldDB" id="A0A261TM25"/>
<dbReference type="EMBL" id="NEVQ01000022">
    <property type="protein sequence ID" value="OZI50708.1"/>
    <property type="molecule type" value="Genomic_DNA"/>
</dbReference>
<name>A0A261TM25_9BORD</name>
<gene>
    <name evidence="1" type="ORF">CAL20_23020</name>
</gene>
<reference evidence="1 2" key="1">
    <citation type="submission" date="2017-05" db="EMBL/GenBank/DDBJ databases">
        <title>Complete and WGS of Bordetella genogroups.</title>
        <authorList>
            <person name="Spilker T."/>
            <person name="LiPuma J."/>
        </authorList>
    </citation>
    <scope>NUCLEOTIDE SEQUENCE [LARGE SCALE GENOMIC DNA]</scope>
    <source>
        <strain evidence="1 2">AU9919</strain>
    </source>
</reference>
<comment type="caution">
    <text evidence="1">The sequence shown here is derived from an EMBL/GenBank/DDBJ whole genome shotgun (WGS) entry which is preliminary data.</text>
</comment>
<organism evidence="1 2">
    <name type="scientific">Bordetella genomosp. 4</name>
    <dbReference type="NCBI Taxonomy" id="463044"/>
    <lineage>
        <taxon>Bacteria</taxon>
        <taxon>Pseudomonadati</taxon>
        <taxon>Pseudomonadota</taxon>
        <taxon>Betaproteobacteria</taxon>
        <taxon>Burkholderiales</taxon>
        <taxon>Alcaligenaceae</taxon>
        <taxon>Bordetella</taxon>
    </lineage>
</organism>
<keyword evidence="2" id="KW-1185">Reference proteome</keyword>
<sequence length="230" mass="25907">MATTRFLDALKVKARQSFSKEDVHDILAIQWPAGVSEANRESVVKTLSDVYLEFVVTTSSNKDLVEILSADCKPSLIARKSWDQFKSRAELEVMKGAVEKLVNAPSINIESFPEWGVLSSLNKFKLSTLSKLQSKAQEADEKLDSAQKLSDRADAIERSVSRREMEAELSEHRNQELGKKVICQLDLIDKLITDPSYIDRIEPYDDTFTSGNWDILRKLAAISLSDKARN</sequence>
<evidence type="ECO:0000313" key="1">
    <source>
        <dbReference type="EMBL" id="OZI50708.1"/>
    </source>
</evidence>
<proteinExistence type="predicted"/>
<dbReference type="Proteomes" id="UP000216885">
    <property type="component" value="Unassembled WGS sequence"/>
</dbReference>
<accession>A0A261TM25</accession>